<dbReference type="EMBL" id="CP018099">
    <property type="protein sequence ID" value="APF19528.1"/>
    <property type="molecule type" value="Genomic_DNA"/>
</dbReference>
<dbReference type="InterPro" id="IPR035929">
    <property type="entry name" value="CoaB-like_sf"/>
</dbReference>
<organism evidence="3 4">
    <name type="scientific">Caldithrix abyssi DSM 13497</name>
    <dbReference type="NCBI Taxonomy" id="880073"/>
    <lineage>
        <taxon>Bacteria</taxon>
        <taxon>Pseudomonadati</taxon>
        <taxon>Calditrichota</taxon>
        <taxon>Calditrichia</taxon>
        <taxon>Calditrichales</taxon>
        <taxon>Calditrichaceae</taxon>
        <taxon>Caldithrix</taxon>
    </lineage>
</organism>
<dbReference type="FunCoup" id="H1XWX5">
    <property type="interactions" value="562"/>
</dbReference>
<dbReference type="SUPFAM" id="SSF102645">
    <property type="entry name" value="CoaB-like"/>
    <property type="match status" value="1"/>
</dbReference>
<gene>
    <name evidence="2" type="ORF">Cabys_2780</name>
    <name evidence="3" type="ORF">Calab_0008</name>
</gene>
<dbReference type="eggNOG" id="COG0452">
    <property type="taxonomic scope" value="Bacteria"/>
</dbReference>
<dbReference type="OrthoDB" id="9802554at2"/>
<keyword evidence="4" id="KW-1185">Reference proteome</keyword>
<dbReference type="PaxDb" id="880073-Calab_0008"/>
<protein>
    <submittedName>
        <fullName evidence="3">DNA/pantothenate metabolism flavoprotein domain protein</fullName>
    </submittedName>
    <submittedName>
        <fullName evidence="2">Phosphopantothenoylcysteine decarboxylase / phosphopantothenate--cysteine ligase</fullName>
    </submittedName>
</protein>
<dbReference type="Proteomes" id="UP000183868">
    <property type="component" value="Chromosome"/>
</dbReference>
<evidence type="ECO:0000259" key="1">
    <source>
        <dbReference type="Pfam" id="PF04127"/>
    </source>
</evidence>
<evidence type="ECO:0000313" key="5">
    <source>
        <dbReference type="Proteomes" id="UP000183868"/>
    </source>
</evidence>
<proteinExistence type="predicted"/>
<dbReference type="HOGENOM" id="CLU_784539_0_0_0"/>
<dbReference type="EMBL" id="CM001402">
    <property type="protein sequence ID" value="EHO39662.1"/>
    <property type="molecule type" value="Genomic_DNA"/>
</dbReference>
<dbReference type="Gene3D" id="3.40.50.10300">
    <property type="entry name" value="CoaB-like"/>
    <property type="match status" value="1"/>
</dbReference>
<name>H1XWX5_CALAY</name>
<dbReference type="AlphaFoldDB" id="H1XWX5"/>
<dbReference type="GO" id="GO:0015937">
    <property type="term" value="P:coenzyme A biosynthetic process"/>
    <property type="evidence" value="ECO:0007669"/>
    <property type="project" value="UniProtKB-ARBA"/>
</dbReference>
<evidence type="ECO:0000313" key="4">
    <source>
        <dbReference type="Proteomes" id="UP000004671"/>
    </source>
</evidence>
<dbReference type="RefSeq" id="WP_006926513.1">
    <property type="nucleotide sequence ID" value="NZ_CM001402.1"/>
</dbReference>
<dbReference type="InterPro" id="IPR007085">
    <property type="entry name" value="DNA/pantothenate-metab_flavo_C"/>
</dbReference>
<reference evidence="2 5" key="2">
    <citation type="submission" date="2016-11" db="EMBL/GenBank/DDBJ databases">
        <title>Genomic analysis of Caldithrix abyssi and proposal of a novel bacterial phylum Caldithrichaeota.</title>
        <authorList>
            <person name="Kublanov I."/>
            <person name="Sigalova O."/>
            <person name="Gavrilov S."/>
            <person name="Lebedinsky A."/>
            <person name="Ivanova N."/>
            <person name="Daum C."/>
            <person name="Reddy T."/>
            <person name="Klenk H.P."/>
            <person name="Goker M."/>
            <person name="Reva O."/>
            <person name="Miroshnichenko M."/>
            <person name="Kyprides N."/>
            <person name="Woyke T."/>
            <person name="Gelfand M."/>
        </authorList>
    </citation>
    <scope>NUCLEOTIDE SEQUENCE [LARGE SCALE GENOMIC DNA]</scope>
    <source>
        <strain evidence="2 5">LF13</strain>
    </source>
</reference>
<sequence>MKVFVKDLTDQQLVFALPMLDALLKQGWEVRLSSKDAHVAGIFNRLHGKIRLQNSDTPVDEEWTTVLLWNVLDFAADALQGNIVFPIIPAERAVEYPRAVNDVLWTPLSDHSVLGYRMGDVPSLIDFVYYLNHARPLTGKRVLITGGPTAEDIDPVRFITNRSSGKMGLALARAAFVCGAEVTLILGPSALNVPKYLSCIHVRSAQQMAEAVFKHFDQSDVYIGAAAIADFKPLTFSPQKIKKKSEKPGLQLSLTRTTDILTELNRRKKQQLLIGFSVETEKEIEHSKEKLQRKGLDCIIINNPKHKGAAFGQETNKVQLLSRSGEIQDWPLMNKFQLSLRIMETIARLKEDV</sequence>
<dbReference type="InParanoid" id="H1XWX5"/>
<dbReference type="Proteomes" id="UP000004671">
    <property type="component" value="Chromosome"/>
</dbReference>
<reference evidence="3 4" key="1">
    <citation type="submission" date="2011-09" db="EMBL/GenBank/DDBJ databases">
        <title>The permanent draft genome of Caldithrix abyssi DSM 13497.</title>
        <authorList>
            <consortium name="US DOE Joint Genome Institute (JGI-PGF)"/>
            <person name="Lucas S."/>
            <person name="Han J."/>
            <person name="Lapidus A."/>
            <person name="Bruce D."/>
            <person name="Goodwin L."/>
            <person name="Pitluck S."/>
            <person name="Peters L."/>
            <person name="Kyrpides N."/>
            <person name="Mavromatis K."/>
            <person name="Ivanova N."/>
            <person name="Mikhailova N."/>
            <person name="Chertkov O."/>
            <person name="Detter J.C."/>
            <person name="Tapia R."/>
            <person name="Han C."/>
            <person name="Land M."/>
            <person name="Hauser L."/>
            <person name="Markowitz V."/>
            <person name="Cheng J.-F."/>
            <person name="Hugenholtz P."/>
            <person name="Woyke T."/>
            <person name="Wu D."/>
            <person name="Spring S."/>
            <person name="Brambilla E."/>
            <person name="Klenk H.-P."/>
            <person name="Eisen J.A."/>
        </authorList>
    </citation>
    <scope>NUCLEOTIDE SEQUENCE [LARGE SCALE GENOMIC DNA]</scope>
    <source>
        <strain evidence="3 4">DSM 13497</strain>
    </source>
</reference>
<feature type="domain" description="DNA/pantothenate metabolism flavoprotein C-terminal" evidence="1">
    <location>
        <begin position="137"/>
        <end position="348"/>
    </location>
</feature>
<evidence type="ECO:0000313" key="2">
    <source>
        <dbReference type="EMBL" id="APF19528.1"/>
    </source>
</evidence>
<dbReference type="Pfam" id="PF04127">
    <property type="entry name" value="DFP"/>
    <property type="match status" value="1"/>
</dbReference>
<dbReference type="GO" id="GO:0016874">
    <property type="term" value="F:ligase activity"/>
    <property type="evidence" value="ECO:0007669"/>
    <property type="project" value="UniProtKB-KW"/>
</dbReference>
<dbReference type="STRING" id="880073.Cabys_2780"/>
<dbReference type="KEGG" id="caby:Cabys_2780"/>
<keyword evidence="2" id="KW-0436">Ligase</keyword>
<accession>H1XWX5</accession>
<evidence type="ECO:0000313" key="3">
    <source>
        <dbReference type="EMBL" id="EHO39662.1"/>
    </source>
</evidence>